<dbReference type="PANTHER" id="PTHR46246">
    <property type="entry name" value="GUANOSINE-3',5'-BIS(DIPHOSPHATE) 3'-PYROPHOSPHOHYDROLASE MESH1"/>
    <property type="match status" value="1"/>
</dbReference>
<name>A0ABT4CUB5_9CLOT</name>
<dbReference type="PANTHER" id="PTHR46246:SF1">
    <property type="entry name" value="GUANOSINE-3',5'-BIS(DIPHOSPHATE) 3'-PYROPHOSPHOHYDROLASE MESH1"/>
    <property type="match status" value="1"/>
</dbReference>
<evidence type="ECO:0000313" key="1">
    <source>
        <dbReference type="EMBL" id="MCY6372639.1"/>
    </source>
</evidence>
<evidence type="ECO:0000313" key="2">
    <source>
        <dbReference type="Proteomes" id="UP001079657"/>
    </source>
</evidence>
<keyword evidence="2" id="KW-1185">Reference proteome</keyword>
<dbReference type="Proteomes" id="UP001079657">
    <property type="component" value="Unassembled WGS sequence"/>
</dbReference>
<sequence>MNLLSKAIIIATKAHEGVTDKGGHPYILHPLRVMTKMNDDISRIVAVLHDTVEDTDITFEYLRKEGFSEEIVNAINSVTRRENETYMEFVSRCKQNAIGKKVKLADIEDNSDITRISNPTTKDYDRLKKYEKAKRELLSIYPK</sequence>
<gene>
    <name evidence="1" type="ORF">OXH55_18690</name>
</gene>
<organism evidence="1 2">
    <name type="scientific">Clostridium ganghwense</name>
    <dbReference type="NCBI Taxonomy" id="312089"/>
    <lineage>
        <taxon>Bacteria</taxon>
        <taxon>Bacillati</taxon>
        <taxon>Bacillota</taxon>
        <taxon>Clostridia</taxon>
        <taxon>Eubacteriales</taxon>
        <taxon>Clostridiaceae</taxon>
        <taxon>Clostridium</taxon>
    </lineage>
</organism>
<reference evidence="1" key="1">
    <citation type="submission" date="2022-12" db="EMBL/GenBank/DDBJ databases">
        <authorList>
            <person name="Wang J."/>
        </authorList>
    </citation>
    <scope>NUCLEOTIDE SEQUENCE</scope>
    <source>
        <strain evidence="1">HY-42-06</strain>
    </source>
</reference>
<accession>A0ABT4CUB5</accession>
<dbReference type="InterPro" id="IPR052194">
    <property type="entry name" value="MESH1"/>
</dbReference>
<proteinExistence type="predicted"/>
<dbReference type="SUPFAM" id="SSF109604">
    <property type="entry name" value="HD-domain/PDEase-like"/>
    <property type="match status" value="1"/>
</dbReference>
<protein>
    <submittedName>
        <fullName evidence="1">GTP pyrophosphokinase</fullName>
    </submittedName>
</protein>
<dbReference type="Gene3D" id="1.10.3210.10">
    <property type="entry name" value="Hypothetical protein af1432"/>
    <property type="match status" value="1"/>
</dbReference>
<dbReference type="RefSeq" id="WP_268051668.1">
    <property type="nucleotide sequence ID" value="NZ_JAPQES010000008.1"/>
</dbReference>
<dbReference type="EMBL" id="JAPQES010000008">
    <property type="protein sequence ID" value="MCY6372639.1"/>
    <property type="molecule type" value="Genomic_DNA"/>
</dbReference>
<comment type="caution">
    <text evidence="1">The sequence shown here is derived from an EMBL/GenBank/DDBJ whole genome shotgun (WGS) entry which is preliminary data.</text>
</comment>